<sequence>MLGKKKLFLFDIDGTVCLGDKLIPGVKPFLQDIKQSGGQFIFVTNNATKSVADYVTFFKGLGVACDEANFITASYVTVYYLKTHYPDQLIYVLGTDSLQEELKYNGIRVTTDCHEEGIACVLVSYDNQLTYDKLVDVCWLLTKADVDYVATNPDMVCPVEFGYVPDCGGICEMIAHAVKKEPYYIGKPETAMVDFALKQNPYTKEETMLVGDRLYTDIRCGKKAGVDTVLVLTGETTNADVSASVEKPNYVENSVATLYKKWRKDRQYLHHNEESEVG</sequence>
<evidence type="ECO:0000256" key="3">
    <source>
        <dbReference type="PIRSR" id="PIRSR000915-2"/>
    </source>
</evidence>
<dbReference type="SUPFAM" id="SSF56784">
    <property type="entry name" value="HAD-like"/>
    <property type="match status" value="1"/>
</dbReference>
<reference evidence="6 8" key="2">
    <citation type="submission" date="2022-12" db="EMBL/GenBank/DDBJ databases">
        <title>Streptococcus alactolyticus LGM, complete genome.</title>
        <authorList>
            <person name="Liu Z."/>
            <person name="Mu C."/>
            <person name="Zhu W."/>
        </authorList>
    </citation>
    <scope>NUCLEOTIDE SEQUENCE [LARGE SCALE GENOMIC DNA]</scope>
    <source>
        <strain evidence="6 8">LGM</strain>
    </source>
</reference>
<dbReference type="AlphaFoldDB" id="A0A6N7X2W0"/>
<dbReference type="InterPro" id="IPR036412">
    <property type="entry name" value="HAD-like_sf"/>
</dbReference>
<dbReference type="GO" id="GO:0046872">
    <property type="term" value="F:metal ion binding"/>
    <property type="evidence" value="ECO:0007669"/>
    <property type="project" value="UniProtKB-KW"/>
</dbReference>
<feature type="binding site" evidence="4">
    <location>
        <position position="13"/>
    </location>
    <ligand>
        <name>Mg(2+)</name>
        <dbReference type="ChEBI" id="CHEBI:18420"/>
    </ligand>
</feature>
<gene>
    <name evidence="5" type="ORF">FYJ82_00730</name>
    <name evidence="6" type="ORF">O6R09_06285</name>
</gene>
<comment type="function">
    <text evidence="1">Catalyzes the dephosphorylation of 2-6 carbon acid sugars in vitro.</text>
</comment>
<evidence type="ECO:0000256" key="2">
    <source>
        <dbReference type="PIRSR" id="PIRSR000915-1"/>
    </source>
</evidence>
<proteinExistence type="inferred from homology"/>
<dbReference type="EMBL" id="CP114883">
    <property type="protein sequence ID" value="WBB05900.1"/>
    <property type="molecule type" value="Genomic_DNA"/>
</dbReference>
<dbReference type="GO" id="GO:0016791">
    <property type="term" value="F:phosphatase activity"/>
    <property type="evidence" value="ECO:0007669"/>
    <property type="project" value="TreeGrafter"/>
</dbReference>
<keyword evidence="1 4" id="KW-0460">Magnesium</keyword>
<feature type="binding site" evidence="4">
    <location>
        <position position="11"/>
    </location>
    <ligand>
        <name>Mg(2+)</name>
        <dbReference type="ChEBI" id="CHEBI:18420"/>
    </ligand>
</feature>
<feature type="binding site" evidence="3">
    <location>
        <position position="187"/>
    </location>
    <ligand>
        <name>substrate</name>
    </ligand>
</feature>
<feature type="binding site" evidence="4">
    <location>
        <position position="212"/>
    </location>
    <ligand>
        <name>Mg(2+)</name>
        <dbReference type="ChEBI" id="CHEBI:18420"/>
    </ligand>
</feature>
<evidence type="ECO:0000313" key="5">
    <source>
        <dbReference type="EMBL" id="MST52988.1"/>
    </source>
</evidence>
<feature type="active site" description="Proton donor" evidence="2">
    <location>
        <position position="13"/>
    </location>
</feature>
<reference evidence="5 7" key="1">
    <citation type="submission" date="2019-08" db="EMBL/GenBank/DDBJ databases">
        <title>In-depth cultivation of the pig gut microbiome towards novel bacterial diversity and tailored functional studies.</title>
        <authorList>
            <person name="Wylensek D."/>
            <person name="Hitch T.C.A."/>
            <person name="Clavel T."/>
        </authorList>
    </citation>
    <scope>NUCLEOTIDE SEQUENCE [LARGE SCALE GENOMIC DNA]</scope>
    <source>
        <strain evidence="5 7">BL-178-WT-3A</strain>
    </source>
</reference>
<name>A0A6N7X2W0_STRAY</name>
<dbReference type="RefSeq" id="WP_154454217.1">
    <property type="nucleotide sequence ID" value="NZ_CP114883.1"/>
</dbReference>
<evidence type="ECO:0000256" key="1">
    <source>
        <dbReference type="PIRNR" id="PIRNR000915"/>
    </source>
</evidence>
<dbReference type="Pfam" id="PF13344">
    <property type="entry name" value="Hydrolase_6"/>
    <property type="match status" value="1"/>
</dbReference>
<keyword evidence="1 4" id="KW-0479">Metal-binding</keyword>
<protein>
    <recommendedName>
        <fullName evidence="1">Acid sugar phosphatase</fullName>
        <ecNumber evidence="1">3.1.3.-</ecNumber>
    </recommendedName>
</protein>
<dbReference type="PIRSF" id="PIRSF000915">
    <property type="entry name" value="PGP-type_phosphatase"/>
    <property type="match status" value="1"/>
</dbReference>
<dbReference type="EC" id="3.1.3.-" evidence="1"/>
<dbReference type="Gene3D" id="3.40.50.1000">
    <property type="entry name" value="HAD superfamily/HAD-like"/>
    <property type="match status" value="2"/>
</dbReference>
<dbReference type="InterPro" id="IPR023214">
    <property type="entry name" value="HAD_sf"/>
</dbReference>
<keyword evidence="8" id="KW-1185">Reference proteome</keyword>
<accession>A0A6N7X2W0</accession>
<dbReference type="PANTHER" id="PTHR19288">
    <property type="entry name" value="4-NITROPHENYLPHOSPHATASE-RELATED"/>
    <property type="match status" value="1"/>
</dbReference>
<comment type="similarity">
    <text evidence="1">Belongs to the HAD-like hydrolase superfamily. NagD family.</text>
</comment>
<dbReference type="Proteomes" id="UP001212085">
    <property type="component" value="Chromosome"/>
</dbReference>
<evidence type="ECO:0000313" key="6">
    <source>
        <dbReference type="EMBL" id="WBB05900.1"/>
    </source>
</evidence>
<evidence type="ECO:0000256" key="4">
    <source>
        <dbReference type="PIRSR" id="PIRSR000915-3"/>
    </source>
</evidence>
<dbReference type="Pfam" id="PF13242">
    <property type="entry name" value="Hydrolase_like"/>
    <property type="match status" value="1"/>
</dbReference>
<dbReference type="EMBL" id="VUNP01000002">
    <property type="protein sequence ID" value="MST52988.1"/>
    <property type="molecule type" value="Genomic_DNA"/>
</dbReference>
<dbReference type="GO" id="GO:0005737">
    <property type="term" value="C:cytoplasm"/>
    <property type="evidence" value="ECO:0007669"/>
    <property type="project" value="TreeGrafter"/>
</dbReference>
<dbReference type="PANTHER" id="PTHR19288:SF46">
    <property type="entry name" value="HALOACID DEHALOGENASE-LIKE HYDROLASE DOMAIN-CONTAINING PROTEIN 2"/>
    <property type="match status" value="1"/>
</dbReference>
<keyword evidence="5" id="KW-0378">Hydrolase</keyword>
<comment type="cofactor">
    <cofactor evidence="4">
        <name>Mg(2+)</name>
        <dbReference type="ChEBI" id="CHEBI:18420"/>
    </cofactor>
    <text evidence="4">Divalent metal ions. Mg(2+) is the most effective.</text>
</comment>
<organism evidence="5 7">
    <name type="scientific">Streptococcus alactolyticus</name>
    <dbReference type="NCBI Taxonomy" id="29389"/>
    <lineage>
        <taxon>Bacteria</taxon>
        <taxon>Bacillati</taxon>
        <taxon>Bacillota</taxon>
        <taxon>Bacilli</taxon>
        <taxon>Lactobacillales</taxon>
        <taxon>Streptococcaceae</taxon>
        <taxon>Streptococcus</taxon>
    </lineage>
</organism>
<dbReference type="OrthoDB" id="9787572at2"/>
<dbReference type="Proteomes" id="UP000471052">
    <property type="component" value="Unassembled WGS sequence"/>
</dbReference>
<evidence type="ECO:0000313" key="8">
    <source>
        <dbReference type="Proteomes" id="UP001212085"/>
    </source>
</evidence>
<feature type="active site" description="Nucleophile" evidence="2">
    <location>
        <position position="11"/>
    </location>
</feature>
<dbReference type="NCBIfam" id="TIGR01460">
    <property type="entry name" value="HAD-SF-IIA"/>
    <property type="match status" value="1"/>
</dbReference>
<evidence type="ECO:0000313" key="7">
    <source>
        <dbReference type="Proteomes" id="UP000471052"/>
    </source>
</evidence>
<dbReference type="InterPro" id="IPR006357">
    <property type="entry name" value="HAD-SF_hydro_IIA"/>
</dbReference>